<dbReference type="EMBL" id="JAZGQO010000001">
    <property type="protein sequence ID" value="KAK6194400.1"/>
    <property type="molecule type" value="Genomic_DNA"/>
</dbReference>
<name>A0AAN8K9Q3_PATCE</name>
<sequence>MGFASQPKDQCTDTRDISTNSTTYSTTSPVIEEVQPGYTYMPEIINQINLALTPHIVSIGDKLENFTSCIESSFVKSIQEFTKVQNQDTAQCFDTLHNNLSASLAPTTALSGEIKPSISQAMQPSENDIILKQQASDSAKLENPDLLTIQSCISQQTKPLMTIINRCGIRIIIL</sequence>
<feature type="region of interest" description="Disordered" evidence="1">
    <location>
        <begin position="1"/>
        <end position="24"/>
    </location>
</feature>
<dbReference type="EMBL" id="JAZGQO010000001">
    <property type="protein sequence ID" value="KAK6194397.1"/>
    <property type="molecule type" value="Genomic_DNA"/>
</dbReference>
<evidence type="ECO:0000256" key="1">
    <source>
        <dbReference type="SAM" id="MobiDB-lite"/>
    </source>
</evidence>
<evidence type="ECO:0000313" key="2">
    <source>
        <dbReference type="EMBL" id="KAK6194397.1"/>
    </source>
</evidence>
<evidence type="ECO:0000313" key="4">
    <source>
        <dbReference type="Proteomes" id="UP001347796"/>
    </source>
</evidence>
<dbReference type="Proteomes" id="UP001347796">
    <property type="component" value="Unassembled WGS sequence"/>
</dbReference>
<organism evidence="3 4">
    <name type="scientific">Patella caerulea</name>
    <name type="common">Rayed Mediterranean limpet</name>
    <dbReference type="NCBI Taxonomy" id="87958"/>
    <lineage>
        <taxon>Eukaryota</taxon>
        <taxon>Metazoa</taxon>
        <taxon>Spiralia</taxon>
        <taxon>Lophotrochozoa</taxon>
        <taxon>Mollusca</taxon>
        <taxon>Gastropoda</taxon>
        <taxon>Patellogastropoda</taxon>
        <taxon>Patelloidea</taxon>
        <taxon>Patellidae</taxon>
        <taxon>Patella</taxon>
    </lineage>
</organism>
<dbReference type="AlphaFoldDB" id="A0AAN8K9Q3"/>
<comment type="caution">
    <text evidence="3">The sequence shown here is derived from an EMBL/GenBank/DDBJ whole genome shotgun (WGS) entry which is preliminary data.</text>
</comment>
<keyword evidence="4" id="KW-1185">Reference proteome</keyword>
<proteinExistence type="predicted"/>
<reference evidence="3 4" key="1">
    <citation type="submission" date="2024-01" db="EMBL/GenBank/DDBJ databases">
        <title>The genome of the rayed Mediterranean limpet Patella caerulea (Linnaeus, 1758).</title>
        <authorList>
            <person name="Anh-Thu Weber A."/>
            <person name="Halstead-Nussloch G."/>
        </authorList>
    </citation>
    <scope>NUCLEOTIDE SEQUENCE [LARGE SCALE GENOMIC DNA]</scope>
    <source>
        <strain evidence="3">AATW-2023a</strain>
        <tissue evidence="3">Whole specimen</tissue>
    </source>
</reference>
<evidence type="ECO:0000313" key="3">
    <source>
        <dbReference type="EMBL" id="KAK6194400.1"/>
    </source>
</evidence>
<gene>
    <name evidence="2" type="ORF">SNE40_000036</name>
    <name evidence="3" type="ORF">SNE40_000039</name>
</gene>
<protein>
    <submittedName>
        <fullName evidence="3">Uncharacterized protein</fullName>
    </submittedName>
</protein>
<accession>A0AAN8K9Q3</accession>